<proteinExistence type="predicted"/>
<keyword evidence="6" id="KW-1185">Reference proteome</keyword>
<gene>
    <name evidence="5" type="ORF">BJ878DRAFT_521663</name>
</gene>
<dbReference type="InterPro" id="IPR023779">
    <property type="entry name" value="Chromodomain_CS"/>
</dbReference>
<comment type="subunit">
    <text evidence="2">Component of the NuA4 histone acetyltransferase complex.</text>
</comment>
<dbReference type="InterPro" id="IPR023780">
    <property type="entry name" value="Chromo_domain"/>
</dbReference>
<dbReference type="Pfam" id="PF00385">
    <property type="entry name" value="Chromo"/>
    <property type="match status" value="1"/>
</dbReference>
<reference evidence="5" key="1">
    <citation type="journal article" date="2021" name="IMA Fungus">
        <title>Genomic characterization of three marine fungi, including Emericellopsis atlantica sp. nov. with signatures of a generalist lifestyle and marine biomass degradation.</title>
        <authorList>
            <person name="Hagestad O.C."/>
            <person name="Hou L."/>
            <person name="Andersen J.H."/>
            <person name="Hansen E.H."/>
            <person name="Altermark B."/>
            <person name="Li C."/>
            <person name="Kuhnert E."/>
            <person name="Cox R.J."/>
            <person name="Crous P.W."/>
            <person name="Spatafora J.W."/>
            <person name="Lail K."/>
            <person name="Amirebrahimi M."/>
            <person name="Lipzen A."/>
            <person name="Pangilinan J."/>
            <person name="Andreopoulos W."/>
            <person name="Hayes R.D."/>
            <person name="Ng V."/>
            <person name="Grigoriev I.V."/>
            <person name="Jackson S.A."/>
            <person name="Sutton T.D.S."/>
            <person name="Dobson A.D.W."/>
            <person name="Rama T."/>
        </authorList>
    </citation>
    <scope>NUCLEOTIDE SEQUENCE</scope>
    <source>
        <strain evidence="5">TRa3180A</strain>
    </source>
</reference>
<dbReference type="InterPro" id="IPR016197">
    <property type="entry name" value="Chromo-like_dom_sf"/>
</dbReference>
<evidence type="ECO:0000313" key="5">
    <source>
        <dbReference type="EMBL" id="KAG9241242.1"/>
    </source>
</evidence>
<dbReference type="GO" id="GO:0005634">
    <property type="term" value="C:nucleus"/>
    <property type="evidence" value="ECO:0007669"/>
    <property type="project" value="UniProtKB-SubCell"/>
</dbReference>
<dbReference type="PROSITE" id="PS00598">
    <property type="entry name" value="CHROMO_1"/>
    <property type="match status" value="1"/>
</dbReference>
<feature type="non-terminal residue" evidence="5">
    <location>
        <position position="86"/>
    </location>
</feature>
<evidence type="ECO:0000259" key="4">
    <source>
        <dbReference type="PROSITE" id="PS50013"/>
    </source>
</evidence>
<evidence type="ECO:0000256" key="2">
    <source>
        <dbReference type="ARBA" id="ARBA00011353"/>
    </source>
</evidence>
<comment type="subcellular location">
    <subcellularLocation>
        <location evidence="1">Nucleus</location>
    </subcellularLocation>
</comment>
<evidence type="ECO:0000256" key="1">
    <source>
        <dbReference type="ARBA" id="ARBA00004123"/>
    </source>
</evidence>
<dbReference type="OrthoDB" id="433924at2759"/>
<dbReference type="PROSITE" id="PS50013">
    <property type="entry name" value="CHROMO_2"/>
    <property type="match status" value="1"/>
</dbReference>
<organism evidence="5 6">
    <name type="scientific">Calycina marina</name>
    <dbReference type="NCBI Taxonomy" id="1763456"/>
    <lineage>
        <taxon>Eukaryota</taxon>
        <taxon>Fungi</taxon>
        <taxon>Dikarya</taxon>
        <taxon>Ascomycota</taxon>
        <taxon>Pezizomycotina</taxon>
        <taxon>Leotiomycetes</taxon>
        <taxon>Helotiales</taxon>
        <taxon>Pezizellaceae</taxon>
        <taxon>Calycina</taxon>
    </lineage>
</organism>
<evidence type="ECO:0000256" key="3">
    <source>
        <dbReference type="ARBA" id="ARBA00023242"/>
    </source>
</evidence>
<dbReference type="CDD" id="cd00024">
    <property type="entry name" value="CD_CSD"/>
    <property type="match status" value="1"/>
</dbReference>
<accession>A0A9P8CC35</accession>
<evidence type="ECO:0000313" key="6">
    <source>
        <dbReference type="Proteomes" id="UP000887226"/>
    </source>
</evidence>
<sequence>MSSRFLDRPVSSTCTPWYCLSPICPDLTCTRQEDSCFTLLNPRRTRNGFEYQVRWRGYDSSYDSWEPLANVVDATVSIRLFHASNK</sequence>
<feature type="domain" description="Chromo" evidence="4">
    <location>
        <begin position="39"/>
        <end position="86"/>
    </location>
</feature>
<dbReference type="Proteomes" id="UP000887226">
    <property type="component" value="Unassembled WGS sequence"/>
</dbReference>
<dbReference type="GO" id="GO:0006338">
    <property type="term" value="P:chromatin remodeling"/>
    <property type="evidence" value="ECO:0007669"/>
    <property type="project" value="UniProtKB-ARBA"/>
</dbReference>
<keyword evidence="3" id="KW-0539">Nucleus</keyword>
<dbReference type="Gene3D" id="2.40.50.40">
    <property type="match status" value="1"/>
</dbReference>
<dbReference type="AlphaFoldDB" id="A0A9P8CC35"/>
<comment type="caution">
    <text evidence="5">The sequence shown here is derived from an EMBL/GenBank/DDBJ whole genome shotgun (WGS) entry which is preliminary data.</text>
</comment>
<dbReference type="EMBL" id="MU254245">
    <property type="protein sequence ID" value="KAG9241242.1"/>
    <property type="molecule type" value="Genomic_DNA"/>
</dbReference>
<dbReference type="InterPro" id="IPR000953">
    <property type="entry name" value="Chromo/chromo_shadow_dom"/>
</dbReference>
<protein>
    <recommendedName>
        <fullName evidence="4">Chromo domain-containing protein</fullName>
    </recommendedName>
</protein>
<dbReference type="SUPFAM" id="SSF54160">
    <property type="entry name" value="Chromo domain-like"/>
    <property type="match status" value="1"/>
</dbReference>
<name>A0A9P8CC35_9HELO</name>